<dbReference type="CTD" id="100007441"/>
<evidence type="ECO:0000256" key="3">
    <source>
        <dbReference type="ARBA" id="ARBA00022737"/>
    </source>
</evidence>
<feature type="compositionally biased region" description="Basic residues" evidence="11">
    <location>
        <begin position="1075"/>
        <end position="1087"/>
    </location>
</feature>
<feature type="compositionally biased region" description="Basic and acidic residues" evidence="11">
    <location>
        <begin position="148"/>
        <end position="161"/>
    </location>
</feature>
<dbReference type="InterPro" id="IPR055125">
    <property type="entry name" value="Wiz_C_Znf"/>
</dbReference>
<feature type="compositionally biased region" description="Basic and acidic residues" evidence="11">
    <location>
        <begin position="609"/>
        <end position="619"/>
    </location>
</feature>
<dbReference type="SMART" id="SM00355">
    <property type="entry name" value="ZnF_C2H2"/>
    <property type="match status" value="9"/>
</dbReference>
<evidence type="ECO:0000256" key="4">
    <source>
        <dbReference type="ARBA" id="ARBA00022771"/>
    </source>
</evidence>
<keyword evidence="9" id="KW-0539">Nucleus</keyword>
<evidence type="ECO:0000313" key="14">
    <source>
        <dbReference type="RefSeq" id="XP_028988000.1"/>
    </source>
</evidence>
<evidence type="ECO:0000256" key="8">
    <source>
        <dbReference type="ARBA" id="ARBA00023163"/>
    </source>
</evidence>
<accession>A0A6P7L247</accession>
<dbReference type="GeneID" id="114844633"/>
<reference evidence="14 15" key="1">
    <citation type="submission" date="2025-04" db="UniProtKB">
        <authorList>
            <consortium name="RefSeq"/>
        </authorList>
    </citation>
    <scope>IDENTIFICATION</scope>
</reference>
<sequence>MAAEMSCLTGVDEDDKDADPEINALSLLQEPMRMEQDSGSCTKSFGSSSLKQNNILDVLSNAEMLSPVGLGNGPSSHQATKASELNNISIEKEEEKSITQLKTVQEIDPAGIWGFDVDSPGDSLDNFSSASDLQWDPHKEFMQFLWDNHGDSPGEEPKDDILPTNNQRRRKRKMDMVVMVDPSEDLYPGLSHRSSEELSDAEETGDSLPGRKVRTSRTFTKSQPASTGKVSKYPNGTVKAIKEILNNVPTRNSHENSVDHGFSPLKGSLTLNSHAEEKHSCYPCSKCKLMFKKEHHLQRHMKSHIDTPNISPKSFICRECGQSFRQSGSLIEHMSIHKEKKSSPTEDIKKKEDKNAKLCCPQCAFETSCPNTFVQHAKTHEKEKRKFRCERCGFRTINENDLRRHNIMEHTFLTVRKPNLTLTSSKANSEFFSCKICSYNVFSKSVFKNHLLRRHQQTFDEYEAAQPTVRNAQSPKGQHVHISTSPVEDAEFTSKISIKNQISPKRASSTSEPSGISDLFRNTKRSLKSQLAESKLDKSINVLLSRQRHEKKNLEHKKESNNGCTSVQDSICEKDDATQLPGSMKVEVEDSVLFSDDLGSPSSAAESDLSDHSVPKMRLDQSVVKKSPSKRKMSTPYRNTSDKDSCFILPKPLPSPKKINQEDEEEDDEDKDIFQDTNVEMKCFDNGIKKEKQNIIYTYSRRMSMRGALQASKRLFEKIKTEEQEQNDPEIKEECIEEEVYKETLDSHQIPLGESFTGDLSDLDSDRKNCPYCPAVFESGVGLSNHVRGHLHRVGLSYNARHVVPPEHVASQDRRPRIRRKISAFRRLKKALRLESNSDNVKSMHSCPLCGDTFDNRTGQSNHIRGHLKKLGKSFATKNKSPLFLLRELMRDKKEFQRALQILGKRRNHFQYGSSPKLSSVDCFTLSPLGMSKSNSVAKDCTDAKPLMPTFSLAEMESEKRQIETKMDVKHSLSGTTDLIGILKKRKCQEDNRIKGSSQMSKTLLTLSSNDEHSSGSRVASSLPHSEKGEFNRKVCVHCNATFHSGVSLSNHLRAYAKRKRNAMMEGTTFDCKARRQRSRPGPKKKTLPLPQTPEEIYRLTCRFCDLVFQGPLSVQEDWIKHLQRHIMNTSVPHTGLGMVEVTSLPTEPPTPKTDQDSSQTATHAAS</sequence>
<dbReference type="InterPro" id="IPR036236">
    <property type="entry name" value="Znf_C2H2_sf"/>
</dbReference>
<dbReference type="GO" id="GO:0005634">
    <property type="term" value="C:nucleus"/>
    <property type="evidence" value="ECO:0007669"/>
    <property type="project" value="UniProtKB-SubCell"/>
</dbReference>
<organism evidence="13 14">
    <name type="scientific">Betta splendens</name>
    <name type="common">Siamese fighting fish</name>
    <dbReference type="NCBI Taxonomy" id="158456"/>
    <lineage>
        <taxon>Eukaryota</taxon>
        <taxon>Metazoa</taxon>
        <taxon>Chordata</taxon>
        <taxon>Craniata</taxon>
        <taxon>Vertebrata</taxon>
        <taxon>Euteleostomi</taxon>
        <taxon>Actinopterygii</taxon>
        <taxon>Neopterygii</taxon>
        <taxon>Teleostei</taxon>
        <taxon>Neoteleostei</taxon>
        <taxon>Acanthomorphata</taxon>
        <taxon>Anabantaria</taxon>
        <taxon>Anabantiformes</taxon>
        <taxon>Anabantoidei</taxon>
        <taxon>Osphronemidae</taxon>
        <taxon>Betta</taxon>
    </lineage>
</organism>
<feature type="compositionally biased region" description="Acidic residues" evidence="11">
    <location>
        <begin position="662"/>
        <end position="671"/>
    </location>
</feature>
<dbReference type="PANTHER" id="PTHR24396:SF25">
    <property type="entry name" value="ZINC FINGER PROTEIN 644"/>
    <property type="match status" value="1"/>
</dbReference>
<protein>
    <submittedName>
        <fullName evidence="14 15">Zinc finger protein 644a</fullName>
    </submittedName>
</protein>
<feature type="region of interest" description="Disordered" evidence="11">
    <location>
        <begin position="1073"/>
        <end position="1092"/>
    </location>
</feature>
<feature type="region of interest" description="Disordered" evidence="11">
    <location>
        <begin position="469"/>
        <end position="488"/>
    </location>
</feature>
<feature type="compositionally biased region" description="Acidic residues" evidence="11">
    <location>
        <begin position="11"/>
        <end position="20"/>
    </location>
</feature>
<comment type="subcellular location">
    <subcellularLocation>
        <location evidence="1">Nucleus</location>
    </subcellularLocation>
</comment>
<keyword evidence="8" id="KW-0804">Transcription</keyword>
<evidence type="ECO:0000256" key="11">
    <source>
        <dbReference type="SAM" id="MobiDB-lite"/>
    </source>
</evidence>
<feature type="region of interest" description="Disordered" evidence="11">
    <location>
        <begin position="147"/>
        <end position="233"/>
    </location>
</feature>
<name>A0A6P7L247_BETSP</name>
<keyword evidence="3" id="KW-0677">Repeat</keyword>
<gene>
    <name evidence="14 15" type="primary">znf644a</name>
</gene>
<dbReference type="KEGG" id="bspl:114844633"/>
<keyword evidence="6" id="KW-0805">Transcription regulation</keyword>
<feature type="region of interest" description="Disordered" evidence="11">
    <location>
        <begin position="1"/>
        <end position="20"/>
    </location>
</feature>
<keyword evidence="4 10" id="KW-0863">Zinc-finger</keyword>
<keyword evidence="5" id="KW-0862">Zinc</keyword>
<dbReference type="InterPro" id="IPR051643">
    <property type="entry name" value="Transcr_Reg_ZincFinger"/>
</dbReference>
<dbReference type="InterPro" id="IPR013087">
    <property type="entry name" value="Znf_C2H2_type"/>
</dbReference>
<dbReference type="FunFam" id="3.30.160.60:FF:000646">
    <property type="entry name" value="Myeloid zinc finger 1"/>
    <property type="match status" value="1"/>
</dbReference>
<evidence type="ECO:0000313" key="15">
    <source>
        <dbReference type="RefSeq" id="XP_028988001.1"/>
    </source>
</evidence>
<dbReference type="SUPFAM" id="SSF57667">
    <property type="entry name" value="beta-beta-alpha zinc fingers"/>
    <property type="match status" value="1"/>
</dbReference>
<keyword evidence="13" id="KW-1185">Reference proteome</keyword>
<dbReference type="Gene3D" id="3.30.160.60">
    <property type="entry name" value="Classic Zinc Finger"/>
    <property type="match status" value="3"/>
</dbReference>
<dbReference type="RefSeq" id="XP_028988000.1">
    <property type="nucleotide sequence ID" value="XM_029132167.3"/>
</dbReference>
<feature type="domain" description="C2H2-type" evidence="12">
    <location>
        <begin position="845"/>
        <end position="867"/>
    </location>
</feature>
<dbReference type="RefSeq" id="XP_028988001.1">
    <property type="nucleotide sequence ID" value="XM_029132168.3"/>
</dbReference>
<evidence type="ECO:0000256" key="5">
    <source>
        <dbReference type="ARBA" id="ARBA00022833"/>
    </source>
</evidence>
<feature type="region of interest" description="Disordered" evidence="11">
    <location>
        <begin position="1142"/>
        <end position="1167"/>
    </location>
</feature>
<evidence type="ECO:0000259" key="12">
    <source>
        <dbReference type="PROSITE" id="PS50157"/>
    </source>
</evidence>
<feature type="domain" description="C2H2-type" evidence="12">
    <location>
        <begin position="282"/>
        <end position="309"/>
    </location>
</feature>
<evidence type="ECO:0000313" key="13">
    <source>
        <dbReference type="Proteomes" id="UP000515150"/>
    </source>
</evidence>
<dbReference type="PANTHER" id="PTHR24396">
    <property type="entry name" value="ZINC FINGER PROTEIN"/>
    <property type="match status" value="1"/>
</dbReference>
<dbReference type="PROSITE" id="PS50157">
    <property type="entry name" value="ZINC_FINGER_C2H2_2"/>
    <property type="match status" value="3"/>
</dbReference>
<dbReference type="AlphaFoldDB" id="A0A6P7L247"/>
<evidence type="ECO:0000256" key="1">
    <source>
        <dbReference type="ARBA" id="ARBA00004123"/>
    </source>
</evidence>
<keyword evidence="7" id="KW-0238">DNA-binding</keyword>
<dbReference type="Proteomes" id="UP000515150">
    <property type="component" value="Chromosome 17"/>
</dbReference>
<dbReference type="PROSITE" id="PS00028">
    <property type="entry name" value="ZINC_FINGER_C2H2_1"/>
    <property type="match status" value="5"/>
</dbReference>
<keyword evidence="2" id="KW-0479">Metal-binding</keyword>
<feature type="compositionally biased region" description="Polar residues" evidence="11">
    <location>
        <begin position="1157"/>
        <end position="1167"/>
    </location>
</feature>
<feature type="region of interest" description="Disordered" evidence="11">
    <location>
        <begin position="500"/>
        <end position="521"/>
    </location>
</feature>
<dbReference type="GO" id="GO:0000978">
    <property type="term" value="F:RNA polymerase II cis-regulatory region sequence-specific DNA binding"/>
    <property type="evidence" value="ECO:0007669"/>
    <property type="project" value="TreeGrafter"/>
</dbReference>
<feature type="domain" description="C2H2-type" evidence="12">
    <location>
        <begin position="315"/>
        <end position="342"/>
    </location>
</feature>
<evidence type="ECO:0000256" key="7">
    <source>
        <dbReference type="ARBA" id="ARBA00023125"/>
    </source>
</evidence>
<proteinExistence type="predicted"/>
<evidence type="ECO:0000256" key="6">
    <source>
        <dbReference type="ARBA" id="ARBA00023015"/>
    </source>
</evidence>
<evidence type="ECO:0000256" key="9">
    <source>
        <dbReference type="ARBA" id="ARBA00023242"/>
    </source>
</evidence>
<dbReference type="OrthoDB" id="8669871at2759"/>
<dbReference type="GO" id="GO:0008270">
    <property type="term" value="F:zinc ion binding"/>
    <property type="evidence" value="ECO:0007669"/>
    <property type="project" value="UniProtKB-KW"/>
</dbReference>
<dbReference type="Pfam" id="PF23015">
    <property type="entry name" value="zf-WIZ"/>
    <property type="match status" value="1"/>
</dbReference>
<feature type="region of interest" description="Disordered" evidence="11">
    <location>
        <begin position="595"/>
        <end position="671"/>
    </location>
</feature>
<dbReference type="Pfam" id="PF00096">
    <property type="entry name" value="zf-C2H2"/>
    <property type="match status" value="2"/>
</dbReference>
<feature type="compositionally biased region" description="Polar residues" evidence="11">
    <location>
        <begin position="500"/>
        <end position="514"/>
    </location>
</feature>
<evidence type="ECO:0000256" key="2">
    <source>
        <dbReference type="ARBA" id="ARBA00022723"/>
    </source>
</evidence>
<evidence type="ECO:0000256" key="10">
    <source>
        <dbReference type="PROSITE-ProRule" id="PRU00042"/>
    </source>
</evidence>
<dbReference type="GO" id="GO:0000981">
    <property type="term" value="F:DNA-binding transcription factor activity, RNA polymerase II-specific"/>
    <property type="evidence" value="ECO:0007669"/>
    <property type="project" value="TreeGrafter"/>
</dbReference>
<feature type="compositionally biased region" description="Polar residues" evidence="11">
    <location>
        <begin position="216"/>
        <end position="229"/>
    </location>
</feature>
<feature type="compositionally biased region" description="Polar residues" evidence="11">
    <location>
        <begin position="469"/>
        <end position="486"/>
    </location>
</feature>